<comment type="caution">
    <text evidence="1">The sequence shown here is derived from an EMBL/GenBank/DDBJ whole genome shotgun (WGS) entry which is preliminary data.</text>
</comment>
<evidence type="ECO:0000313" key="1">
    <source>
        <dbReference type="EMBL" id="PON51926.1"/>
    </source>
</evidence>
<name>A0A2P5BT00_PARAD</name>
<protein>
    <submittedName>
        <fullName evidence="1">Uncharacterized protein</fullName>
    </submittedName>
</protein>
<proteinExistence type="predicted"/>
<accession>A0A2P5BT00</accession>
<dbReference type="EMBL" id="JXTB01000227">
    <property type="protein sequence ID" value="PON51926.1"/>
    <property type="molecule type" value="Genomic_DNA"/>
</dbReference>
<dbReference type="AlphaFoldDB" id="A0A2P5BT00"/>
<organism evidence="1 2">
    <name type="scientific">Parasponia andersonii</name>
    <name type="common">Sponia andersonii</name>
    <dbReference type="NCBI Taxonomy" id="3476"/>
    <lineage>
        <taxon>Eukaryota</taxon>
        <taxon>Viridiplantae</taxon>
        <taxon>Streptophyta</taxon>
        <taxon>Embryophyta</taxon>
        <taxon>Tracheophyta</taxon>
        <taxon>Spermatophyta</taxon>
        <taxon>Magnoliopsida</taxon>
        <taxon>eudicotyledons</taxon>
        <taxon>Gunneridae</taxon>
        <taxon>Pentapetalae</taxon>
        <taxon>rosids</taxon>
        <taxon>fabids</taxon>
        <taxon>Rosales</taxon>
        <taxon>Cannabaceae</taxon>
        <taxon>Parasponia</taxon>
    </lineage>
</organism>
<gene>
    <name evidence="1" type="ORF">PanWU01x14_213390</name>
</gene>
<dbReference type="OrthoDB" id="1749428at2759"/>
<reference evidence="2" key="1">
    <citation type="submission" date="2016-06" db="EMBL/GenBank/DDBJ databases">
        <title>Parallel loss of symbiosis genes in relatives of nitrogen-fixing non-legume Parasponia.</title>
        <authorList>
            <person name="Van Velzen R."/>
            <person name="Holmer R."/>
            <person name="Bu F."/>
            <person name="Rutten L."/>
            <person name="Van Zeijl A."/>
            <person name="Liu W."/>
            <person name="Santuari L."/>
            <person name="Cao Q."/>
            <person name="Sharma T."/>
            <person name="Shen D."/>
            <person name="Roswanjaya Y."/>
            <person name="Wardhani T."/>
            <person name="Kalhor M.S."/>
            <person name="Jansen J."/>
            <person name="Van den Hoogen J."/>
            <person name="Gungor B."/>
            <person name="Hartog M."/>
            <person name="Hontelez J."/>
            <person name="Verver J."/>
            <person name="Yang W.-C."/>
            <person name="Schijlen E."/>
            <person name="Repin R."/>
            <person name="Schilthuizen M."/>
            <person name="Schranz E."/>
            <person name="Heidstra R."/>
            <person name="Miyata K."/>
            <person name="Fedorova E."/>
            <person name="Kohlen W."/>
            <person name="Bisseling T."/>
            <person name="Smit S."/>
            <person name="Geurts R."/>
        </authorList>
    </citation>
    <scope>NUCLEOTIDE SEQUENCE [LARGE SCALE GENOMIC DNA]</scope>
    <source>
        <strain evidence="2">cv. WU1-14</strain>
    </source>
</reference>
<evidence type="ECO:0000313" key="2">
    <source>
        <dbReference type="Proteomes" id="UP000237105"/>
    </source>
</evidence>
<sequence>MVDIDELSAPEWSQILQSLHIDKPTVNIDTANVVGKVLDSLQKWETFYISYSKWIGFSVRIDDVKKKDGSITIKRYGALNSEANTMIYYASKVEALYKTAKDEIARLTALFKSAFETNSASNKNSIRTPCNYRINLNIIRDLIIVKTKGSVHQESIRDGMRIDALVGTMKRLRIYQICYDIGHDARNCMEKDRIRSSHRGPLSSEPISQQGITPRVDNMLDSSQYSINA</sequence>
<dbReference type="Proteomes" id="UP000237105">
    <property type="component" value="Unassembled WGS sequence"/>
</dbReference>
<keyword evidence="2" id="KW-1185">Reference proteome</keyword>